<sequence length="276" mass="31696">MFFQRWHRCCFLSSCWSSYRKKLFFSRCSIFLHTFQPLRESKPNQDNDCESARIDCQKNGAVIVILTSSGSGAAGEDVLPPPNPPRMGLLEFLLKIRPFSRRTRRILMLGLDNAGKTRLLRRICEEEVSDTFPTQGFNIQNITADELKFVVWDVGGQKSLRSYWRHYFDHTDALVFVIDSADMERIEEARTELHYILEEEKLVGVPLLLFANKQDIPEAASQEEVMSSLNLRDTINRPWHIELCSAETGEGLSSGLSWVVDTLKKRRPSLRPDGQV</sequence>
<feature type="binding site" evidence="4">
    <location>
        <begin position="212"/>
        <end position="215"/>
    </location>
    <ligand>
        <name>GTP</name>
        <dbReference type="ChEBI" id="CHEBI:37565"/>
    </ligand>
</feature>
<dbReference type="KEGG" id="tbg:TbgDal_X10380"/>
<feature type="binding site" evidence="4">
    <location>
        <begin position="110"/>
        <end position="117"/>
    </location>
    <ligand>
        <name>GTP</name>
        <dbReference type="ChEBI" id="CHEBI:37565"/>
    </ligand>
</feature>
<dbReference type="GO" id="GO:0003924">
    <property type="term" value="F:GTPase activity"/>
    <property type="evidence" value="ECO:0007669"/>
    <property type="project" value="InterPro"/>
</dbReference>
<organism evidence="7 8">
    <name type="scientific">Trypanosoma brucei gambiense (strain MHOM/CI/86/DAL972)</name>
    <dbReference type="NCBI Taxonomy" id="679716"/>
    <lineage>
        <taxon>Eukaryota</taxon>
        <taxon>Discoba</taxon>
        <taxon>Euglenozoa</taxon>
        <taxon>Kinetoplastea</taxon>
        <taxon>Metakinetoplastina</taxon>
        <taxon>Trypanosomatida</taxon>
        <taxon>Trypanosomatidae</taxon>
        <taxon>Trypanosoma</taxon>
    </lineage>
</organism>
<evidence type="ECO:0000256" key="4">
    <source>
        <dbReference type="PIRSR" id="PIRSR606689-1"/>
    </source>
</evidence>
<dbReference type="InterPro" id="IPR005225">
    <property type="entry name" value="Small_GTP-bd"/>
</dbReference>
<dbReference type="RefSeq" id="XP_011778209.1">
    <property type="nucleotide sequence ID" value="XM_011779907.1"/>
</dbReference>
<accession>D0A3V1</accession>
<dbReference type="InterPro" id="IPR027417">
    <property type="entry name" value="P-loop_NTPase"/>
</dbReference>
<dbReference type="Gene3D" id="3.40.50.300">
    <property type="entry name" value="P-loop containing nucleotide triphosphate hydrolases"/>
    <property type="match status" value="1"/>
</dbReference>
<feature type="binding site" evidence="4">
    <location>
        <position position="156"/>
    </location>
    <ligand>
        <name>GTP</name>
        <dbReference type="ChEBI" id="CHEBI:37565"/>
    </ligand>
</feature>
<dbReference type="Pfam" id="PF00025">
    <property type="entry name" value="Arf"/>
    <property type="match status" value="1"/>
</dbReference>
<dbReference type="NCBIfam" id="TIGR00231">
    <property type="entry name" value="small_GTP"/>
    <property type="match status" value="1"/>
</dbReference>
<dbReference type="GeneID" id="23864207"/>
<evidence type="ECO:0000256" key="2">
    <source>
        <dbReference type="ARBA" id="ARBA00022741"/>
    </source>
</evidence>
<evidence type="ECO:0000256" key="1">
    <source>
        <dbReference type="ARBA" id="ARBA00010290"/>
    </source>
</evidence>
<dbReference type="InterPro" id="IPR006689">
    <property type="entry name" value="Small_GTPase_ARF/SAR"/>
</dbReference>
<dbReference type="PRINTS" id="PR00328">
    <property type="entry name" value="SAR1GTPBP"/>
</dbReference>
<dbReference type="InterPro" id="IPR044612">
    <property type="entry name" value="ARL2/3"/>
</dbReference>
<dbReference type="SMART" id="SM00175">
    <property type="entry name" value="RAB"/>
    <property type="match status" value="1"/>
</dbReference>
<dbReference type="AlphaFoldDB" id="D0A3V1"/>
<dbReference type="PANTHER" id="PTHR45697">
    <property type="entry name" value="ADP-RIBOSYLATION FACTOR-LIKE PROTEIN 2-RELATED"/>
    <property type="match status" value="1"/>
</dbReference>
<dbReference type="EMBL" id="FN554973">
    <property type="protein sequence ID" value="CBH15945.1"/>
    <property type="molecule type" value="Genomic_DNA"/>
</dbReference>
<comment type="similarity">
    <text evidence="1 6">Belongs to the small GTPase superfamily. Arf family.</text>
</comment>
<feature type="binding site" evidence="5">
    <location>
        <position position="117"/>
    </location>
    <ligand>
        <name>Mg(2+)</name>
        <dbReference type="ChEBI" id="CHEBI:18420"/>
    </ligand>
</feature>
<keyword evidence="5" id="KW-0460">Magnesium</keyword>
<name>D0A3V1_TRYB9</name>
<dbReference type="FunFam" id="3.40.50.300:FF:000412">
    <property type="entry name" value="ADP-ribosylation factor 1"/>
    <property type="match status" value="1"/>
</dbReference>
<dbReference type="SMART" id="SM00177">
    <property type="entry name" value="ARF"/>
    <property type="match status" value="1"/>
</dbReference>
<evidence type="ECO:0000256" key="5">
    <source>
        <dbReference type="PIRSR" id="PIRSR606689-2"/>
    </source>
</evidence>
<evidence type="ECO:0000256" key="3">
    <source>
        <dbReference type="ARBA" id="ARBA00023134"/>
    </source>
</evidence>
<keyword evidence="3 4" id="KW-0342">GTP-binding</keyword>
<evidence type="ECO:0000256" key="6">
    <source>
        <dbReference type="RuleBase" id="RU003925"/>
    </source>
</evidence>
<dbReference type="OrthoDB" id="2011769at2759"/>
<dbReference type="SUPFAM" id="SSF52540">
    <property type="entry name" value="P-loop containing nucleoside triphosphate hydrolases"/>
    <property type="match status" value="1"/>
</dbReference>
<reference evidence="8" key="1">
    <citation type="journal article" date="2010" name="PLoS Negl. Trop. Dis.">
        <title>The genome sequence of Trypanosoma brucei gambiense, causative agent of chronic human african trypanosomiasis.</title>
        <authorList>
            <person name="Jackson A.P."/>
            <person name="Sanders M."/>
            <person name="Berry A."/>
            <person name="McQuillan J."/>
            <person name="Aslett M.A."/>
            <person name="Quail M.A."/>
            <person name="Chukualim B."/>
            <person name="Capewell P."/>
            <person name="MacLeod A."/>
            <person name="Melville S.E."/>
            <person name="Gibson W."/>
            <person name="Barry J.D."/>
            <person name="Berriman M."/>
            <person name="Hertz-Fowler C."/>
        </authorList>
    </citation>
    <scope>NUCLEOTIDE SEQUENCE [LARGE SCALE GENOMIC DNA]</scope>
    <source>
        <strain evidence="8">MHOM/CI/86/DAL972</strain>
    </source>
</reference>
<dbReference type="Proteomes" id="UP000002316">
    <property type="component" value="Chromosome 10"/>
</dbReference>
<evidence type="ECO:0000313" key="8">
    <source>
        <dbReference type="Proteomes" id="UP000002316"/>
    </source>
</evidence>
<dbReference type="GO" id="GO:0030010">
    <property type="term" value="P:establishment of cell polarity"/>
    <property type="evidence" value="ECO:0007669"/>
    <property type="project" value="UniProtKB-ARBA"/>
</dbReference>
<dbReference type="SMART" id="SM00178">
    <property type="entry name" value="SAR"/>
    <property type="match status" value="1"/>
</dbReference>
<proteinExistence type="inferred from homology"/>
<dbReference type="GO" id="GO:0005525">
    <property type="term" value="F:GTP binding"/>
    <property type="evidence" value="ECO:0007669"/>
    <property type="project" value="UniProtKB-KW"/>
</dbReference>
<evidence type="ECO:0000313" key="7">
    <source>
        <dbReference type="EMBL" id="CBH15945.1"/>
    </source>
</evidence>
<dbReference type="PROSITE" id="PS51417">
    <property type="entry name" value="ARF"/>
    <property type="match status" value="1"/>
</dbReference>
<dbReference type="CDD" id="cd04155">
    <property type="entry name" value="Arl3"/>
    <property type="match status" value="1"/>
</dbReference>
<dbReference type="VEuPathDB" id="TriTrypDB:Tbg972.10.10380"/>
<keyword evidence="2 4" id="KW-0547">Nucleotide-binding</keyword>
<dbReference type="GO" id="GO:0046872">
    <property type="term" value="F:metal ion binding"/>
    <property type="evidence" value="ECO:0007669"/>
    <property type="project" value="UniProtKB-KW"/>
</dbReference>
<keyword evidence="5" id="KW-0479">Metal-binding</keyword>
<gene>
    <name evidence="7" type="ORF">TbgDal_X10380</name>
</gene>
<feature type="binding site" evidence="5">
    <location>
        <position position="134"/>
    </location>
    <ligand>
        <name>Mg(2+)</name>
        <dbReference type="ChEBI" id="CHEBI:18420"/>
    </ligand>
</feature>
<protein>
    <submittedName>
        <fullName evidence="7">ADP ribosylation factor 3, putative</fullName>
    </submittedName>
</protein>